<accession>X1UN19</accession>
<evidence type="ECO:0000256" key="1">
    <source>
        <dbReference type="SAM" id="MobiDB-lite"/>
    </source>
</evidence>
<feature type="non-terminal residue" evidence="2">
    <location>
        <position position="104"/>
    </location>
</feature>
<dbReference type="GO" id="GO:0003677">
    <property type="term" value="F:DNA binding"/>
    <property type="evidence" value="ECO:0007669"/>
    <property type="project" value="InterPro"/>
</dbReference>
<protein>
    <recommendedName>
        <fullName evidence="3">Transposase IS30-like HTH domain-containing protein</fullName>
    </recommendedName>
</protein>
<dbReference type="InterPro" id="IPR009057">
    <property type="entry name" value="Homeodomain-like_sf"/>
</dbReference>
<dbReference type="GO" id="GO:0004803">
    <property type="term" value="F:transposase activity"/>
    <property type="evidence" value="ECO:0007669"/>
    <property type="project" value="InterPro"/>
</dbReference>
<feature type="region of interest" description="Disordered" evidence="1">
    <location>
        <begin position="1"/>
        <end position="26"/>
    </location>
</feature>
<dbReference type="Pfam" id="PF01527">
    <property type="entry name" value="HTH_Tnp_1"/>
    <property type="match status" value="1"/>
</dbReference>
<evidence type="ECO:0000313" key="2">
    <source>
        <dbReference type="EMBL" id="GAJ18914.1"/>
    </source>
</evidence>
<dbReference type="AlphaFoldDB" id="X1UN19"/>
<reference evidence="2" key="1">
    <citation type="journal article" date="2014" name="Front. Microbiol.">
        <title>High frequency of phylogenetically diverse reductive dehalogenase-homologous genes in deep subseafloor sedimentary metagenomes.</title>
        <authorList>
            <person name="Kawai M."/>
            <person name="Futagami T."/>
            <person name="Toyoda A."/>
            <person name="Takaki Y."/>
            <person name="Nishi S."/>
            <person name="Hori S."/>
            <person name="Arai W."/>
            <person name="Tsubouchi T."/>
            <person name="Morono Y."/>
            <person name="Uchiyama I."/>
            <person name="Ito T."/>
            <person name="Fujiyama A."/>
            <person name="Inagaki F."/>
            <person name="Takami H."/>
        </authorList>
    </citation>
    <scope>NUCLEOTIDE SEQUENCE</scope>
    <source>
        <strain evidence="2">Expedition CK06-06</strain>
    </source>
</reference>
<gene>
    <name evidence="2" type="ORF">S12H4_58367</name>
</gene>
<feature type="compositionally biased region" description="Polar residues" evidence="1">
    <location>
        <begin position="1"/>
        <end position="10"/>
    </location>
</feature>
<evidence type="ECO:0008006" key="3">
    <source>
        <dbReference type="Google" id="ProtNLM"/>
    </source>
</evidence>
<dbReference type="Gene3D" id="1.10.10.60">
    <property type="entry name" value="Homeodomain-like"/>
    <property type="match status" value="1"/>
</dbReference>
<sequence length="104" mass="11908">MQTATMNDVNVQMDIPNETDDLGKEEQKSRFIHLRAKGNSFAKIAKELKVSKSTLSNWSQELEEQIAQAKALELEALQEEYYLLKEGRIRLLGDQIKAIQEELS</sequence>
<proteinExistence type="predicted"/>
<dbReference type="SUPFAM" id="SSF46689">
    <property type="entry name" value="Homeodomain-like"/>
    <property type="match status" value="1"/>
</dbReference>
<name>X1UN19_9ZZZZ</name>
<comment type="caution">
    <text evidence="2">The sequence shown here is derived from an EMBL/GenBank/DDBJ whole genome shotgun (WGS) entry which is preliminary data.</text>
</comment>
<dbReference type="EMBL" id="BARW01037893">
    <property type="protein sequence ID" value="GAJ18914.1"/>
    <property type="molecule type" value="Genomic_DNA"/>
</dbReference>
<dbReference type="GO" id="GO:0006313">
    <property type="term" value="P:DNA transposition"/>
    <property type="evidence" value="ECO:0007669"/>
    <property type="project" value="InterPro"/>
</dbReference>
<dbReference type="InterPro" id="IPR002514">
    <property type="entry name" value="Transposase_8"/>
</dbReference>
<organism evidence="2">
    <name type="scientific">marine sediment metagenome</name>
    <dbReference type="NCBI Taxonomy" id="412755"/>
    <lineage>
        <taxon>unclassified sequences</taxon>
        <taxon>metagenomes</taxon>
        <taxon>ecological metagenomes</taxon>
    </lineage>
</organism>